<gene>
    <name evidence="3" type="ORF">PRVXH_000361</name>
</gene>
<protein>
    <submittedName>
        <fullName evidence="3">Alpha/beta hydrolase</fullName>
    </submittedName>
</protein>
<keyword evidence="3" id="KW-0378">Hydrolase</keyword>
<proteinExistence type="predicted"/>
<dbReference type="EMBL" id="CP159485">
    <property type="protein sequence ID" value="XCI29061.1"/>
    <property type="molecule type" value="Genomic_DNA"/>
</dbReference>
<evidence type="ECO:0000256" key="1">
    <source>
        <dbReference type="SAM" id="Phobius"/>
    </source>
</evidence>
<evidence type="ECO:0000313" key="3">
    <source>
        <dbReference type="EMBL" id="XCI29061.1"/>
    </source>
</evidence>
<name>A0AAU8HUK2_9FIRM</name>
<organism evidence="3">
    <name type="scientific">Proteinivorax hydrogeniformans</name>
    <dbReference type="NCBI Taxonomy" id="1826727"/>
    <lineage>
        <taxon>Bacteria</taxon>
        <taxon>Bacillati</taxon>
        <taxon>Bacillota</taxon>
        <taxon>Clostridia</taxon>
        <taxon>Eubacteriales</taxon>
        <taxon>Proteinivoracaceae</taxon>
        <taxon>Proteinivorax</taxon>
    </lineage>
</organism>
<feature type="transmembrane region" description="Helical" evidence="1">
    <location>
        <begin position="12"/>
        <end position="35"/>
    </location>
</feature>
<keyword evidence="1" id="KW-0472">Membrane</keyword>
<dbReference type="PANTHER" id="PTHR33802:SF1">
    <property type="entry name" value="XK-RELATED PROTEIN"/>
    <property type="match status" value="1"/>
</dbReference>
<dbReference type="SUPFAM" id="SSF53474">
    <property type="entry name" value="alpha/beta-Hydrolases"/>
    <property type="match status" value="1"/>
</dbReference>
<feature type="transmembrane region" description="Helical" evidence="1">
    <location>
        <begin position="150"/>
        <end position="170"/>
    </location>
</feature>
<dbReference type="InterPro" id="IPR029058">
    <property type="entry name" value="AB_hydrolase_fold"/>
</dbReference>
<feature type="transmembrane region" description="Helical" evidence="1">
    <location>
        <begin position="236"/>
        <end position="253"/>
    </location>
</feature>
<dbReference type="GO" id="GO:0016787">
    <property type="term" value="F:hydrolase activity"/>
    <property type="evidence" value="ECO:0007669"/>
    <property type="project" value="UniProtKB-KW"/>
</dbReference>
<accession>A0AAU8HUK2</accession>
<evidence type="ECO:0000259" key="2">
    <source>
        <dbReference type="Pfam" id="PF12695"/>
    </source>
</evidence>
<feature type="transmembrane region" description="Helical" evidence="1">
    <location>
        <begin position="47"/>
        <end position="69"/>
    </location>
</feature>
<keyword evidence="1" id="KW-1133">Transmembrane helix</keyword>
<feature type="transmembrane region" description="Helical" evidence="1">
    <location>
        <begin position="182"/>
        <end position="201"/>
    </location>
</feature>
<sequence>MFTRKHTAYKVSVAMAYLGVIITNALANIIPIFGVTTGEVSDSYPNLFAPAGFTFGIWAVIYLLLGAYVLYQFGLFRRQLTSERIFQKIAPYFIISSLANVLWIFAWHNFNIAASVLLMMTILLTLIKIQYILRRFKLCPRDKFFIRTSFSIYFGWITVATIANITTYLVSISWGRFGLEDVTWTVIILIVGLVIGLLTIIINKDLAYGGVIIWAYFGILFKHISPFDFGGKYTPVILTAILSIFILSMAMAYIKKKLKVFVAVFIIFVGSFTGFINFRTYKAMDEALKVMEMGNVTIQDRTIIINPEEEPIANLVLYQGGLVQSEAYAVLGQMLSKQGIKVFIPKMPLNLPILNARAFDSIVGEYDDGNKWYIGGHSLGGATASMYVKTNPENIEGIFFFGAYPSDRSDLSEFEVDVLSINATLDSIIDVDKYIKTKSLLPQHTVYVELDGGNHSNFGYYGLQKGDEESTITREEQHKIVLEKISELIKMTN</sequence>
<reference evidence="3" key="1">
    <citation type="journal article" date="2018" name="Antonie Van Leeuwenhoek">
        <title>Proteinivorax hydrogeniformans sp. nov., an anaerobic, haloalkaliphilic bacterium fermenting proteinaceous compounds with high hydrogen production.</title>
        <authorList>
            <person name="Boltyanskaya Y."/>
            <person name="Detkova E."/>
            <person name="Pimenov N."/>
            <person name="Kevbrin V."/>
        </authorList>
    </citation>
    <scope>NUCLEOTIDE SEQUENCE</scope>
    <source>
        <strain evidence="3">Z-710</strain>
    </source>
</reference>
<dbReference type="Gene3D" id="3.40.50.1820">
    <property type="entry name" value="alpha/beta hydrolase"/>
    <property type="match status" value="1"/>
</dbReference>
<feature type="domain" description="Alpha/beta hydrolase fold-5" evidence="2">
    <location>
        <begin position="315"/>
        <end position="478"/>
    </location>
</feature>
<dbReference type="PANTHER" id="PTHR33802">
    <property type="entry name" value="SI:CH211-161H7.5-RELATED"/>
    <property type="match status" value="1"/>
</dbReference>
<dbReference type="Pfam" id="PF12695">
    <property type="entry name" value="Abhydrolase_5"/>
    <property type="match status" value="1"/>
</dbReference>
<reference evidence="3" key="2">
    <citation type="submission" date="2024-06" db="EMBL/GenBank/DDBJ databases">
        <authorList>
            <person name="Petrova K.O."/>
            <person name="Toshchakov S.V."/>
            <person name="Boltjanskaja Y.V."/>
            <person name="Kevbrin V.V."/>
        </authorList>
    </citation>
    <scope>NUCLEOTIDE SEQUENCE</scope>
    <source>
        <strain evidence="3">Z-710</strain>
    </source>
</reference>
<feature type="transmembrane region" description="Helical" evidence="1">
    <location>
        <begin position="206"/>
        <end position="224"/>
    </location>
</feature>
<feature type="transmembrane region" description="Helical" evidence="1">
    <location>
        <begin position="112"/>
        <end position="129"/>
    </location>
</feature>
<feature type="transmembrane region" description="Helical" evidence="1">
    <location>
        <begin position="260"/>
        <end position="278"/>
    </location>
</feature>
<feature type="transmembrane region" description="Helical" evidence="1">
    <location>
        <begin position="89"/>
        <end position="106"/>
    </location>
</feature>
<dbReference type="InterPro" id="IPR029059">
    <property type="entry name" value="AB_hydrolase_5"/>
</dbReference>
<dbReference type="RefSeq" id="WP_353893610.1">
    <property type="nucleotide sequence ID" value="NZ_CP159485.1"/>
</dbReference>
<keyword evidence="1" id="KW-0812">Transmembrane</keyword>
<dbReference type="AlphaFoldDB" id="A0AAU8HUK2"/>